<comment type="caution">
    <text evidence="3">The sequence shown here is derived from an EMBL/GenBank/DDBJ whole genome shotgun (WGS) entry which is preliminary data.</text>
</comment>
<reference evidence="3" key="1">
    <citation type="submission" date="2020-09" db="EMBL/GenBank/DDBJ databases">
        <title>Whole genome shotgun sequence of Streptomyces xanthophaeus NBRC 12829.</title>
        <authorList>
            <person name="Komaki H."/>
            <person name="Tamura T."/>
        </authorList>
    </citation>
    <scope>NUCLEOTIDE SEQUENCE</scope>
    <source>
        <strain evidence="3">NBRC 12829</strain>
    </source>
</reference>
<keyword evidence="2" id="KW-1133">Transmembrane helix</keyword>
<dbReference type="Proteomes" id="UP000600026">
    <property type="component" value="Unassembled WGS sequence"/>
</dbReference>
<proteinExistence type="predicted"/>
<accession>A0A919GVQ9</accession>
<dbReference type="OrthoDB" id="3419910at2"/>
<sequence>MTNNDDQGPDASDRAPKEPSARARMVTERLRREDEQRAAEQRRRFGRSAPPRNDPPGWRTGPAWQERNGRAASRRRLKATGAVVFIAALALIAVRPELLIDRLTGKAEARQEAREAPPLPAESERPSAPPEAVDPDRPTLAEPFRGSPALQWADGAAGIEIPEATAVGGMSKEKVAKALEQAKAFLVASNLDAATLRGERPKAALDLLDPLDRETRKLLDTSLAQPSRENDPLFVFSRFDPAEAKPVGEVVKVRGRMWVEPGEGAGQAHVRADYSFVYPLVKAKDGADQVERTIVRRELTFSIADPRKWESTPGTLWLVQYGNDVANSACDVYDGFMHPGFDDDPLTGPTPSGPPMDPYDRSKGIEADQQEGCGTVSRT</sequence>
<keyword evidence="2" id="KW-0812">Transmembrane</keyword>
<feature type="region of interest" description="Disordered" evidence="1">
    <location>
        <begin position="109"/>
        <end position="145"/>
    </location>
</feature>
<feature type="region of interest" description="Disordered" evidence="1">
    <location>
        <begin position="341"/>
        <end position="379"/>
    </location>
</feature>
<feature type="transmembrane region" description="Helical" evidence="2">
    <location>
        <begin position="77"/>
        <end position="94"/>
    </location>
</feature>
<feature type="compositionally biased region" description="Basic and acidic residues" evidence="1">
    <location>
        <begin position="11"/>
        <end position="43"/>
    </location>
</feature>
<evidence type="ECO:0000313" key="3">
    <source>
        <dbReference type="EMBL" id="GHI85345.1"/>
    </source>
</evidence>
<evidence type="ECO:0000313" key="4">
    <source>
        <dbReference type="Proteomes" id="UP000600026"/>
    </source>
</evidence>
<keyword evidence="4" id="KW-1185">Reference proteome</keyword>
<organism evidence="3 4">
    <name type="scientific">Streptomyces xanthophaeus</name>
    <dbReference type="NCBI Taxonomy" id="67385"/>
    <lineage>
        <taxon>Bacteria</taxon>
        <taxon>Bacillati</taxon>
        <taxon>Actinomycetota</taxon>
        <taxon>Actinomycetes</taxon>
        <taxon>Kitasatosporales</taxon>
        <taxon>Streptomycetaceae</taxon>
        <taxon>Streptomyces</taxon>
    </lineage>
</organism>
<gene>
    <name evidence="3" type="ORF">Sxan_27090</name>
</gene>
<dbReference type="EMBL" id="BNEE01000006">
    <property type="protein sequence ID" value="GHI85345.1"/>
    <property type="molecule type" value="Genomic_DNA"/>
</dbReference>
<name>A0A919GVQ9_9ACTN</name>
<evidence type="ECO:0000256" key="2">
    <source>
        <dbReference type="SAM" id="Phobius"/>
    </source>
</evidence>
<dbReference type="AlphaFoldDB" id="A0A919GVQ9"/>
<protein>
    <submittedName>
        <fullName evidence="3">Uncharacterized protein</fullName>
    </submittedName>
</protein>
<keyword evidence="2" id="KW-0472">Membrane</keyword>
<evidence type="ECO:0000256" key="1">
    <source>
        <dbReference type="SAM" id="MobiDB-lite"/>
    </source>
</evidence>
<feature type="region of interest" description="Disordered" evidence="1">
    <location>
        <begin position="1"/>
        <end position="75"/>
    </location>
</feature>
<dbReference type="RefSeq" id="WP_051902000.1">
    <property type="nucleotide sequence ID" value="NZ_BNEE01000006.1"/>
</dbReference>